<accession>A0AAW1LYT1</accession>
<dbReference type="EMBL" id="JBDFQZ010000003">
    <property type="protein sequence ID" value="KAK9741009.1"/>
    <property type="molecule type" value="Genomic_DNA"/>
</dbReference>
<name>A0AAW1LYT1_SAPOF</name>
<evidence type="ECO:0000256" key="2">
    <source>
        <dbReference type="ARBA" id="ARBA00023054"/>
    </source>
</evidence>
<evidence type="ECO:0000256" key="1">
    <source>
        <dbReference type="ARBA" id="ARBA00009778"/>
    </source>
</evidence>
<dbReference type="EMBL" id="JBDFQZ010000003">
    <property type="protein sequence ID" value="KAK9741010.1"/>
    <property type="molecule type" value="Genomic_DNA"/>
</dbReference>
<keyword evidence="2" id="KW-0175">Coiled coil</keyword>
<dbReference type="InterPro" id="IPR029688">
    <property type="entry name" value="ICR"/>
</dbReference>
<organism evidence="4 5">
    <name type="scientific">Saponaria officinalis</name>
    <name type="common">Common soapwort</name>
    <name type="synonym">Lychnis saponaria</name>
    <dbReference type="NCBI Taxonomy" id="3572"/>
    <lineage>
        <taxon>Eukaryota</taxon>
        <taxon>Viridiplantae</taxon>
        <taxon>Streptophyta</taxon>
        <taxon>Embryophyta</taxon>
        <taxon>Tracheophyta</taxon>
        <taxon>Spermatophyta</taxon>
        <taxon>Magnoliopsida</taxon>
        <taxon>eudicotyledons</taxon>
        <taxon>Gunneridae</taxon>
        <taxon>Pentapetalae</taxon>
        <taxon>Caryophyllales</taxon>
        <taxon>Caryophyllaceae</taxon>
        <taxon>Caryophylleae</taxon>
        <taxon>Saponaria</taxon>
    </lineage>
</organism>
<evidence type="ECO:0000313" key="4">
    <source>
        <dbReference type="EMBL" id="KAK9741010.1"/>
    </source>
</evidence>
<keyword evidence="5" id="KW-1185">Reference proteome</keyword>
<sequence>MSKRPLDLPRPLSAARYAANETKQKKRVSKLSELESQLAQLEDELKKAKERLNSSEILKLRAMREVEDMKKQLAVVSTRLEESQQQLHEFSTSDDDRIQELWKLSKERDHVWQSELDAIQKQRSMDSAALASTLNEIQKLNK</sequence>
<dbReference type="AlphaFoldDB" id="A0AAW1LYT1"/>
<protein>
    <submittedName>
        <fullName evidence="4">Uncharacterized protein</fullName>
    </submittedName>
</protein>
<dbReference type="PANTHER" id="PTHR34224:SF4">
    <property type="entry name" value="INTERACTOR OF CONSTITUTIVE ACTIVE ROPS 2, CHLOROPLASTIC"/>
    <property type="match status" value="1"/>
</dbReference>
<dbReference type="Proteomes" id="UP001443914">
    <property type="component" value="Unassembled WGS sequence"/>
</dbReference>
<dbReference type="PANTHER" id="PTHR34224">
    <property type="entry name" value="INTERACTOR OF CONSTITUTIVE ACTIVE ROPS 2, CHLOROPLASTIC-RELATED"/>
    <property type="match status" value="1"/>
</dbReference>
<evidence type="ECO:0000313" key="5">
    <source>
        <dbReference type="Proteomes" id="UP001443914"/>
    </source>
</evidence>
<reference evidence="4 5" key="1">
    <citation type="submission" date="2024-03" db="EMBL/GenBank/DDBJ databases">
        <title>WGS assembly of Saponaria officinalis var. Norfolk2.</title>
        <authorList>
            <person name="Jenkins J."/>
            <person name="Shu S."/>
            <person name="Grimwood J."/>
            <person name="Barry K."/>
            <person name="Goodstein D."/>
            <person name="Schmutz J."/>
            <person name="Leebens-Mack J."/>
            <person name="Osbourn A."/>
        </authorList>
    </citation>
    <scope>NUCLEOTIDE SEQUENCE [LARGE SCALE GENOMIC DNA]</scope>
    <source>
        <strain evidence="5">cv. Norfolk2</strain>
        <strain evidence="4">JIC</strain>
        <tissue evidence="4">Leaf</tissue>
    </source>
</reference>
<evidence type="ECO:0000256" key="3">
    <source>
        <dbReference type="SAM" id="MobiDB-lite"/>
    </source>
</evidence>
<comment type="similarity">
    <text evidence="1">Belongs to the ICR family.</text>
</comment>
<gene>
    <name evidence="4" type="ORF">RND81_03G075500</name>
</gene>
<feature type="region of interest" description="Disordered" evidence="3">
    <location>
        <begin position="1"/>
        <end position="31"/>
    </location>
</feature>
<comment type="caution">
    <text evidence="4">The sequence shown here is derived from an EMBL/GenBank/DDBJ whole genome shotgun (WGS) entry which is preliminary data.</text>
</comment>
<proteinExistence type="inferred from homology"/>